<dbReference type="InterPro" id="IPR051018">
    <property type="entry name" value="Bacteriophage_GH24"/>
</dbReference>
<dbReference type="EMBL" id="MT141442">
    <property type="protein sequence ID" value="QJA61470.1"/>
    <property type="molecule type" value="Genomic_DNA"/>
</dbReference>
<dbReference type="InterPro" id="IPR023347">
    <property type="entry name" value="Lysozyme_dom_sf"/>
</dbReference>
<dbReference type="AlphaFoldDB" id="A0A6H1ZIA5"/>
<dbReference type="GO" id="GO:0031640">
    <property type="term" value="P:killing of cells of another organism"/>
    <property type="evidence" value="ECO:0007669"/>
    <property type="project" value="UniProtKB-KW"/>
</dbReference>
<reference evidence="4" key="1">
    <citation type="submission" date="2020-03" db="EMBL/GenBank/DDBJ databases">
        <title>The deep terrestrial virosphere.</title>
        <authorList>
            <person name="Holmfeldt K."/>
            <person name="Nilsson E."/>
            <person name="Simone D."/>
            <person name="Lopez-Fernandez M."/>
            <person name="Wu X."/>
            <person name="de Brujin I."/>
            <person name="Lundin D."/>
            <person name="Andersson A."/>
            <person name="Bertilsson S."/>
            <person name="Dopson M."/>
        </authorList>
    </citation>
    <scope>NUCLEOTIDE SEQUENCE</scope>
    <source>
        <strain evidence="6">MM415A00527</strain>
        <strain evidence="5">MM415B00932</strain>
        <strain evidence="4">TM448A00586</strain>
        <strain evidence="7">TM448B01076</strain>
    </source>
</reference>
<evidence type="ECO:0000256" key="2">
    <source>
        <dbReference type="ARBA" id="ARBA00022638"/>
    </source>
</evidence>
<name>A0A6H1ZIA5_9ZZZZ</name>
<keyword evidence="1" id="KW-0929">Antimicrobial</keyword>
<sequence length="148" mass="16489">MEQNIKKALRLAMEIEKHFEGWSSEVYICPGGYPTIGYGHRCSIDHPPIDSGQGEAYLLMDNQTALNGVTKYCPILLPYPEKMGAIIDFTFNLGVGNLWASTLRKKINEGDWEASKKELSRWVYAKGKKLPGLIARRAVEAALMGDNA</sequence>
<evidence type="ECO:0000256" key="3">
    <source>
        <dbReference type="ARBA" id="ARBA00023200"/>
    </source>
</evidence>
<evidence type="ECO:0000313" key="7">
    <source>
        <dbReference type="EMBL" id="QJH97732.1"/>
    </source>
</evidence>
<gene>
    <name evidence="6" type="ORF">MM415A00527_0012</name>
    <name evidence="5" type="ORF">MM415B00932_0012</name>
    <name evidence="4" type="ORF">TM448A00586_0011</name>
    <name evidence="7" type="ORF">TM448B01076_0006</name>
</gene>
<keyword evidence="2" id="KW-0081">Bacteriolytic enzyme</keyword>
<evidence type="ECO:0000313" key="4">
    <source>
        <dbReference type="EMBL" id="QJA47005.1"/>
    </source>
</evidence>
<dbReference type="SUPFAM" id="SSF53955">
    <property type="entry name" value="Lysozyme-like"/>
    <property type="match status" value="1"/>
</dbReference>
<accession>A0A6H1ZIA5</accession>
<dbReference type="EMBL" id="MT144028">
    <property type="protein sequence ID" value="QJA47005.1"/>
    <property type="molecule type" value="Genomic_DNA"/>
</dbReference>
<proteinExistence type="predicted"/>
<keyword evidence="4" id="KW-0378">Hydrolase</keyword>
<dbReference type="GO" id="GO:0003796">
    <property type="term" value="F:lysozyme activity"/>
    <property type="evidence" value="ECO:0007669"/>
    <property type="project" value="InterPro"/>
</dbReference>
<dbReference type="Pfam" id="PF00959">
    <property type="entry name" value="Phage_lysozyme"/>
    <property type="match status" value="1"/>
</dbReference>
<dbReference type="GO" id="GO:0016998">
    <property type="term" value="P:cell wall macromolecule catabolic process"/>
    <property type="evidence" value="ECO:0007669"/>
    <property type="project" value="InterPro"/>
</dbReference>
<evidence type="ECO:0000313" key="5">
    <source>
        <dbReference type="EMBL" id="QJA61470.1"/>
    </source>
</evidence>
<dbReference type="InterPro" id="IPR033907">
    <property type="entry name" value="Endolysin_autolysin"/>
</dbReference>
<dbReference type="PANTHER" id="PTHR38107:SF3">
    <property type="entry name" value="LYSOZYME RRRD-RELATED"/>
    <property type="match status" value="1"/>
</dbReference>
<dbReference type="PANTHER" id="PTHR38107">
    <property type="match status" value="1"/>
</dbReference>
<protein>
    <submittedName>
        <fullName evidence="4">Putative glycoside hydrolase</fullName>
    </submittedName>
</protein>
<dbReference type="EMBL" id="MT144699">
    <property type="protein sequence ID" value="QJH97732.1"/>
    <property type="molecule type" value="Genomic_DNA"/>
</dbReference>
<evidence type="ECO:0000256" key="1">
    <source>
        <dbReference type="ARBA" id="ARBA00022529"/>
    </source>
</evidence>
<evidence type="ECO:0000313" key="6">
    <source>
        <dbReference type="EMBL" id="QJA81487.1"/>
    </source>
</evidence>
<dbReference type="InterPro" id="IPR002196">
    <property type="entry name" value="Glyco_hydro_24"/>
</dbReference>
<dbReference type="GO" id="GO:0042742">
    <property type="term" value="P:defense response to bacterium"/>
    <property type="evidence" value="ECO:0007669"/>
    <property type="project" value="UniProtKB-KW"/>
</dbReference>
<dbReference type="InterPro" id="IPR023346">
    <property type="entry name" value="Lysozyme-like_dom_sf"/>
</dbReference>
<keyword evidence="3" id="KW-1035">Host cytoplasm</keyword>
<organism evidence="4">
    <name type="scientific">viral metagenome</name>
    <dbReference type="NCBI Taxonomy" id="1070528"/>
    <lineage>
        <taxon>unclassified sequences</taxon>
        <taxon>metagenomes</taxon>
        <taxon>organismal metagenomes</taxon>
    </lineage>
</organism>
<dbReference type="Gene3D" id="1.10.530.40">
    <property type="match status" value="1"/>
</dbReference>
<dbReference type="GO" id="GO:0009253">
    <property type="term" value="P:peptidoglycan catabolic process"/>
    <property type="evidence" value="ECO:0007669"/>
    <property type="project" value="InterPro"/>
</dbReference>
<dbReference type="EMBL" id="MT142461">
    <property type="protein sequence ID" value="QJA81487.1"/>
    <property type="molecule type" value="Genomic_DNA"/>
</dbReference>
<dbReference type="CDD" id="cd00737">
    <property type="entry name" value="lyz_endolysin_autolysin"/>
    <property type="match status" value="1"/>
</dbReference>